<dbReference type="InterPro" id="IPR001901">
    <property type="entry name" value="Translocase_SecE/Sec61-g"/>
</dbReference>
<feature type="transmembrane region" description="Helical" evidence="9">
    <location>
        <begin position="42"/>
        <end position="61"/>
    </location>
</feature>
<dbReference type="Gene3D" id="1.20.5.1030">
    <property type="entry name" value="Preprotein translocase secy subunit"/>
    <property type="match status" value="1"/>
</dbReference>
<dbReference type="SUPFAM" id="SSF160472">
    <property type="entry name" value="NMB0513-like"/>
    <property type="match status" value="1"/>
</dbReference>
<organism evidence="10 11">
    <name type="scientific">Candidatus Providencia siddallii</name>
    <dbReference type="NCBI Taxonomy" id="1715285"/>
    <lineage>
        <taxon>Bacteria</taxon>
        <taxon>Pseudomonadati</taxon>
        <taxon>Pseudomonadota</taxon>
        <taxon>Gammaproteobacteria</taxon>
        <taxon>Enterobacterales</taxon>
        <taxon>Morganellaceae</taxon>
        <taxon>Providencia</taxon>
    </lineage>
</organism>
<dbReference type="InterPro" id="IPR023138">
    <property type="entry name" value="NMB0513-like_sf"/>
</dbReference>
<evidence type="ECO:0000256" key="1">
    <source>
        <dbReference type="ARBA" id="ARBA00004370"/>
    </source>
</evidence>
<dbReference type="PANTHER" id="PTHR33910">
    <property type="entry name" value="PROTEIN TRANSLOCASE SUBUNIT SECE"/>
    <property type="match status" value="1"/>
</dbReference>
<keyword evidence="11" id="KW-1185">Reference proteome</keyword>
<evidence type="ECO:0000256" key="5">
    <source>
        <dbReference type="ARBA" id="ARBA00022927"/>
    </source>
</evidence>
<dbReference type="RefSeq" id="WP_341765104.1">
    <property type="nucleotide sequence ID" value="NZ_OZ034688.1"/>
</dbReference>
<dbReference type="InterPro" id="IPR038379">
    <property type="entry name" value="SecE_sf"/>
</dbReference>
<feature type="transmembrane region" description="Helical" evidence="9">
    <location>
        <begin position="16"/>
        <end position="36"/>
    </location>
</feature>
<comment type="function">
    <text evidence="9">Essential subunit of the Sec protein translocation channel SecYEG. Clamps together the 2 halves of SecY. May contact the channel plug during translocation.</text>
</comment>
<evidence type="ECO:0000256" key="8">
    <source>
        <dbReference type="ARBA" id="ARBA00023136"/>
    </source>
</evidence>
<dbReference type="InterPro" id="IPR005807">
    <property type="entry name" value="SecE_bac"/>
</dbReference>
<feature type="transmembrane region" description="Helical" evidence="9">
    <location>
        <begin position="90"/>
        <end position="111"/>
    </location>
</feature>
<gene>
    <name evidence="9 10" type="primary">secE</name>
    <name evidence="10" type="ORF">PRHACTZTBTEA_115</name>
</gene>
<keyword evidence="2 9" id="KW-0813">Transport</keyword>
<comment type="similarity">
    <text evidence="9">Belongs to the SecE/SEC61-gamma family.</text>
</comment>
<evidence type="ECO:0000256" key="4">
    <source>
        <dbReference type="ARBA" id="ARBA00022692"/>
    </source>
</evidence>
<dbReference type="Pfam" id="PF00584">
    <property type="entry name" value="SecE"/>
    <property type="match status" value="1"/>
</dbReference>
<keyword evidence="8 9" id="KW-0472">Membrane</keyword>
<evidence type="ECO:0000256" key="3">
    <source>
        <dbReference type="ARBA" id="ARBA00022475"/>
    </source>
</evidence>
<keyword evidence="4 9" id="KW-0812">Transmembrane</keyword>
<evidence type="ECO:0000256" key="7">
    <source>
        <dbReference type="ARBA" id="ARBA00023010"/>
    </source>
</evidence>
<name>A0ABP1CDG3_9GAMM</name>
<evidence type="ECO:0000313" key="11">
    <source>
        <dbReference type="Proteomes" id="UP001497533"/>
    </source>
</evidence>
<protein>
    <recommendedName>
        <fullName evidence="9">Protein translocase subunit SecE</fullName>
    </recommendedName>
</protein>
<reference evidence="10" key="1">
    <citation type="submission" date="2024-04" db="EMBL/GenBank/DDBJ databases">
        <authorList>
            <person name="Manzano-Marin A."/>
            <person name="Manzano-Marin A."/>
            <person name="Alejandro Manzano Marin A."/>
        </authorList>
    </citation>
    <scope>NUCLEOTIDE SEQUENCE [LARGE SCALE GENOMIC DNA]</scope>
    <source>
        <strain evidence="10">TABTEA</strain>
    </source>
</reference>
<dbReference type="NCBIfam" id="TIGR00964">
    <property type="entry name" value="secE_bact"/>
    <property type="match status" value="1"/>
</dbReference>
<evidence type="ECO:0000256" key="6">
    <source>
        <dbReference type="ARBA" id="ARBA00022989"/>
    </source>
</evidence>
<evidence type="ECO:0000313" key="10">
    <source>
        <dbReference type="EMBL" id="CAL1329047.1"/>
    </source>
</evidence>
<dbReference type="HAMAP" id="MF_00422">
    <property type="entry name" value="SecE"/>
    <property type="match status" value="1"/>
</dbReference>
<keyword evidence="7 9" id="KW-0811">Translocation</keyword>
<keyword evidence="5 9" id="KW-0653">Protein transport</keyword>
<keyword evidence="3 9" id="KW-1003">Cell membrane</keyword>
<comment type="subcellular location">
    <subcellularLocation>
        <location evidence="1">Membrane</location>
    </subcellularLocation>
</comment>
<accession>A0ABP1CDG3</accession>
<dbReference type="NCBIfam" id="NF004372">
    <property type="entry name" value="PRK05740.1-2"/>
    <property type="match status" value="1"/>
</dbReference>
<evidence type="ECO:0000256" key="9">
    <source>
        <dbReference type="HAMAP-Rule" id="MF_00422"/>
    </source>
</evidence>
<comment type="subunit">
    <text evidence="9">Component of the Sec protein translocase complex. Heterotrimer consisting of SecY, SecE and SecG subunits. The heterotrimers can form oligomers, although 1 heterotrimer is thought to be able to translocate proteins. Interacts with the ribosome. Interacts with SecDF, and other proteins may be involved. Interacts with SecA.</text>
</comment>
<keyword evidence="6 9" id="KW-1133">Transmembrane helix</keyword>
<dbReference type="PANTHER" id="PTHR33910:SF1">
    <property type="entry name" value="PROTEIN TRANSLOCASE SUBUNIT SECE"/>
    <property type="match status" value="1"/>
</dbReference>
<dbReference type="PRINTS" id="PR01650">
    <property type="entry name" value="SECETRNLCASE"/>
</dbReference>
<sequence length="128" mass="15087">MYQNNENQKNKNNIEIFKWGIVFILLIIAIIGNYYFRKYNLIIRFFVIISLILLSGIIALWTKKGKKILEFTKESFIEIKKVIWPTKQETLQITLVVAIVTTIMSLILWGLDSILVRFISFITNIKLF</sequence>
<dbReference type="Proteomes" id="UP001497533">
    <property type="component" value="Chromosome"/>
</dbReference>
<dbReference type="EMBL" id="OZ034688">
    <property type="protein sequence ID" value="CAL1329047.1"/>
    <property type="molecule type" value="Genomic_DNA"/>
</dbReference>
<proteinExistence type="inferred from homology"/>
<dbReference type="PROSITE" id="PS01067">
    <property type="entry name" value="SECE_SEC61G"/>
    <property type="match status" value="1"/>
</dbReference>
<comment type="caution">
    <text evidence="9">Lacks conserved residue(s) required for the propagation of feature annotation.</text>
</comment>
<evidence type="ECO:0000256" key="2">
    <source>
        <dbReference type="ARBA" id="ARBA00022448"/>
    </source>
</evidence>